<comment type="caution">
    <text evidence="9">The sequence shown here is derived from an EMBL/GenBank/DDBJ whole genome shotgun (WGS) entry which is preliminary data.</text>
</comment>
<keyword evidence="10" id="KW-1185">Reference proteome</keyword>
<keyword evidence="2 5" id="KW-0540">Nuclease</keyword>
<keyword evidence="1 5" id="KW-0963">Cytoplasm</keyword>
<keyword evidence="3 5" id="KW-0378">Hydrolase</keyword>
<organism evidence="9 10">
    <name type="scientific">Melghirimyces profundicolus</name>
    <dbReference type="NCBI Taxonomy" id="1242148"/>
    <lineage>
        <taxon>Bacteria</taxon>
        <taxon>Bacillati</taxon>
        <taxon>Bacillota</taxon>
        <taxon>Bacilli</taxon>
        <taxon>Bacillales</taxon>
        <taxon>Thermoactinomycetaceae</taxon>
        <taxon>Melghirimyces</taxon>
    </lineage>
</organism>
<comment type="catalytic activity">
    <reaction evidence="5 6">
        <text>Exonucleolytic cleavage in either 5'- to 3'- or 3'- to 5'-direction to yield nucleoside 5'-phosphates.</text>
        <dbReference type="EC" id="3.1.11.6"/>
    </reaction>
</comment>
<dbReference type="CDD" id="cd04489">
    <property type="entry name" value="ExoVII_LU_OBF"/>
    <property type="match status" value="1"/>
</dbReference>
<evidence type="ECO:0000313" key="9">
    <source>
        <dbReference type="EMBL" id="PTX53930.1"/>
    </source>
</evidence>
<evidence type="ECO:0000256" key="1">
    <source>
        <dbReference type="ARBA" id="ARBA00022490"/>
    </source>
</evidence>
<accession>A0A2T6BCY6</accession>
<evidence type="ECO:0000313" key="10">
    <source>
        <dbReference type="Proteomes" id="UP000244240"/>
    </source>
</evidence>
<dbReference type="HAMAP" id="MF_00378">
    <property type="entry name" value="Exonuc_7_L"/>
    <property type="match status" value="1"/>
</dbReference>
<dbReference type="OrthoDB" id="9802795at2"/>
<dbReference type="InterPro" id="IPR003753">
    <property type="entry name" value="Exonuc_VII_L"/>
</dbReference>
<evidence type="ECO:0000256" key="2">
    <source>
        <dbReference type="ARBA" id="ARBA00022722"/>
    </source>
</evidence>
<protein>
    <recommendedName>
        <fullName evidence="5">Exodeoxyribonuclease 7 large subunit</fullName>
        <ecNumber evidence="5">3.1.11.6</ecNumber>
    </recommendedName>
    <alternativeName>
        <fullName evidence="5">Exodeoxyribonuclease VII large subunit</fullName>
        <shortName evidence="5">Exonuclease VII large subunit</shortName>
    </alternativeName>
</protein>
<dbReference type="GO" id="GO:0005737">
    <property type="term" value="C:cytoplasm"/>
    <property type="evidence" value="ECO:0007669"/>
    <property type="project" value="UniProtKB-SubCell"/>
</dbReference>
<evidence type="ECO:0000259" key="8">
    <source>
        <dbReference type="Pfam" id="PF13742"/>
    </source>
</evidence>
<feature type="domain" description="Exonuclease VII large subunit C-terminal" evidence="7">
    <location>
        <begin position="127"/>
        <end position="443"/>
    </location>
</feature>
<dbReference type="Pfam" id="PF02601">
    <property type="entry name" value="Exonuc_VII_L"/>
    <property type="match status" value="1"/>
</dbReference>
<evidence type="ECO:0000256" key="5">
    <source>
        <dbReference type="HAMAP-Rule" id="MF_00378"/>
    </source>
</evidence>
<dbReference type="NCBIfam" id="TIGR00237">
    <property type="entry name" value="xseA"/>
    <property type="match status" value="1"/>
</dbReference>
<dbReference type="Pfam" id="PF13742">
    <property type="entry name" value="tRNA_anti_2"/>
    <property type="match status" value="1"/>
</dbReference>
<dbReference type="InterPro" id="IPR025824">
    <property type="entry name" value="OB-fold_nuc-bd_dom"/>
</dbReference>
<evidence type="ECO:0000256" key="3">
    <source>
        <dbReference type="ARBA" id="ARBA00022801"/>
    </source>
</evidence>
<dbReference type="InterPro" id="IPR020579">
    <property type="entry name" value="Exonuc_VII_lsu_C"/>
</dbReference>
<dbReference type="GO" id="GO:0006308">
    <property type="term" value="P:DNA catabolic process"/>
    <property type="evidence" value="ECO:0007669"/>
    <property type="project" value="UniProtKB-UniRule"/>
</dbReference>
<evidence type="ECO:0000256" key="4">
    <source>
        <dbReference type="ARBA" id="ARBA00022839"/>
    </source>
</evidence>
<dbReference type="EMBL" id="QBKR01000025">
    <property type="protein sequence ID" value="PTX53930.1"/>
    <property type="molecule type" value="Genomic_DNA"/>
</dbReference>
<dbReference type="GO" id="GO:0003676">
    <property type="term" value="F:nucleic acid binding"/>
    <property type="evidence" value="ECO:0007669"/>
    <property type="project" value="InterPro"/>
</dbReference>
<comment type="subcellular location">
    <subcellularLocation>
        <location evidence="5 6">Cytoplasm</location>
    </subcellularLocation>
</comment>
<reference evidence="9 10" key="1">
    <citation type="submission" date="2018-04" db="EMBL/GenBank/DDBJ databases">
        <title>Genomic Encyclopedia of Archaeal and Bacterial Type Strains, Phase II (KMG-II): from individual species to whole genera.</title>
        <authorList>
            <person name="Goeker M."/>
        </authorList>
    </citation>
    <scope>NUCLEOTIDE SEQUENCE [LARGE SCALE GENOMIC DNA]</scope>
    <source>
        <strain evidence="9 10">DSM 45787</strain>
    </source>
</reference>
<evidence type="ECO:0000256" key="6">
    <source>
        <dbReference type="RuleBase" id="RU004355"/>
    </source>
</evidence>
<gene>
    <name evidence="5" type="primary">xseA</name>
    <name evidence="9" type="ORF">C8P63_12548</name>
</gene>
<name>A0A2T6BCY6_9BACL</name>
<sequence length="455" mass="51813">MEHRDQDVLTITALVRRLTGVIENAPDLSRVWVQGEISNFKRHMRGHMYFTLKDDRTKVRAVMFASHNRRLRFLPKDGDDVLVRGRMAVYERDGQVQLYVTHMQPNGIGERYVAFQQLKEKLEAEGLFSPDRKKPLPFLPRRVGVITSPVGAAVRDIITTIQRRSPVVDILVHPVAVQGSEAPGELVEALDRMNREGEVDVIIIGRGGGSLEELWAFNEETVARAIHRSRIPVVSAVGHETDTTISDFVADVRAPTPTAAAELVAPGLQELISRLKGVRERLFQAVRLKLRSERDRWERANGRPVLKKPGARVEVEAQKLDLLTQDLIGAGRERFTPCRSRLESRIYRLQGHRPSARIRRLRERLAELTRQAGSGMERRFRDERTLLLKRLEHLDALSPLKVMQRGYSLVYRFDGEKLVKSANDVQPGDLIRIRLSDGRLKCQVWGTEGDSHVRE</sequence>
<comment type="function">
    <text evidence="5">Bidirectionally degrades single-stranded DNA into large acid-insoluble oligonucleotides, which are then degraded further into small acid-soluble oligonucleotides.</text>
</comment>
<feature type="domain" description="OB-fold nucleic acid binding" evidence="8">
    <location>
        <begin position="10"/>
        <end position="104"/>
    </location>
</feature>
<proteinExistence type="inferred from homology"/>
<dbReference type="GO" id="GO:0009318">
    <property type="term" value="C:exodeoxyribonuclease VII complex"/>
    <property type="evidence" value="ECO:0007669"/>
    <property type="project" value="UniProtKB-UniRule"/>
</dbReference>
<comment type="subunit">
    <text evidence="5">Heterooligomer composed of large and small subunits.</text>
</comment>
<keyword evidence="4 5" id="KW-0269">Exonuclease</keyword>
<evidence type="ECO:0000259" key="7">
    <source>
        <dbReference type="Pfam" id="PF02601"/>
    </source>
</evidence>
<dbReference type="Proteomes" id="UP000244240">
    <property type="component" value="Unassembled WGS sequence"/>
</dbReference>
<comment type="similarity">
    <text evidence="5 6">Belongs to the XseA family.</text>
</comment>
<dbReference type="EC" id="3.1.11.6" evidence="5"/>
<dbReference type="PANTHER" id="PTHR30008">
    <property type="entry name" value="EXODEOXYRIBONUCLEASE 7 LARGE SUBUNIT"/>
    <property type="match status" value="1"/>
</dbReference>
<dbReference type="AlphaFoldDB" id="A0A2T6BCY6"/>
<dbReference type="PANTHER" id="PTHR30008:SF0">
    <property type="entry name" value="EXODEOXYRIBONUCLEASE 7 LARGE SUBUNIT"/>
    <property type="match status" value="1"/>
</dbReference>
<dbReference type="GO" id="GO:0008855">
    <property type="term" value="F:exodeoxyribonuclease VII activity"/>
    <property type="evidence" value="ECO:0007669"/>
    <property type="project" value="UniProtKB-UniRule"/>
</dbReference>